<accession>A0A561E7V3</accession>
<keyword evidence="2" id="KW-1185">Reference proteome</keyword>
<gene>
    <name evidence="1" type="ORF">BKA23_0473</name>
</gene>
<evidence type="ECO:0000313" key="2">
    <source>
        <dbReference type="Proteomes" id="UP000318297"/>
    </source>
</evidence>
<organism evidence="1 2">
    <name type="scientific">Rudaeicoccus suwonensis</name>
    <dbReference type="NCBI Taxonomy" id="657409"/>
    <lineage>
        <taxon>Bacteria</taxon>
        <taxon>Bacillati</taxon>
        <taxon>Actinomycetota</taxon>
        <taxon>Actinomycetes</taxon>
        <taxon>Micrococcales</taxon>
        <taxon>Dermacoccaceae</taxon>
        <taxon>Rudaeicoccus</taxon>
    </lineage>
</organism>
<dbReference type="AlphaFoldDB" id="A0A561E7V3"/>
<name>A0A561E7V3_9MICO</name>
<evidence type="ECO:0000313" key="1">
    <source>
        <dbReference type="EMBL" id="TWE11692.1"/>
    </source>
</evidence>
<reference evidence="1 2" key="1">
    <citation type="submission" date="2019-06" db="EMBL/GenBank/DDBJ databases">
        <title>Sequencing the genomes of 1000 actinobacteria strains.</title>
        <authorList>
            <person name="Klenk H.-P."/>
        </authorList>
    </citation>
    <scope>NUCLEOTIDE SEQUENCE [LARGE SCALE GENOMIC DNA]</scope>
    <source>
        <strain evidence="1 2">DSM 19560</strain>
    </source>
</reference>
<sequence>MVALDPNATGIHPADKDSFVTLSETVLDPARRPHLVADLVGVVDAEVKDKKGLGGMAIKGAYAAVRKVSPTIAETATDRMLPDFAVALDPFWVDFGGAGDFGAYLAGRGDEVADALLAVTDRRAAATDRAPLQKAYGSVRGKAHENVKAALPRLGATFQRYAG</sequence>
<proteinExistence type="predicted"/>
<dbReference type="Pfam" id="PF21893">
    <property type="entry name" value="DUF6918"/>
    <property type="match status" value="1"/>
</dbReference>
<comment type="caution">
    <text evidence="1">The sequence shown here is derived from an EMBL/GenBank/DDBJ whole genome shotgun (WGS) entry which is preliminary data.</text>
</comment>
<dbReference type="EMBL" id="VIVQ01000001">
    <property type="protein sequence ID" value="TWE11692.1"/>
    <property type="molecule type" value="Genomic_DNA"/>
</dbReference>
<dbReference type="InterPro" id="IPR054211">
    <property type="entry name" value="DUF6918"/>
</dbReference>
<protein>
    <submittedName>
        <fullName evidence="1">Uncharacterized protein</fullName>
    </submittedName>
</protein>
<dbReference type="Proteomes" id="UP000318297">
    <property type="component" value="Unassembled WGS sequence"/>
</dbReference>